<comment type="caution">
    <text evidence="2">The sequence shown here is derived from an EMBL/GenBank/DDBJ whole genome shotgun (WGS) entry which is preliminary data.</text>
</comment>
<name>A0ABD3AC49_9GENT</name>
<dbReference type="AlphaFoldDB" id="A0ABD3AC49"/>
<sequence length="170" mass="19280">MDCMVGLMMKHVVQGQWGTNKKRIAKKFKTKKVQNFDAGLENEDSSLTQVFHDSNYEFDDEGELFKKTTEVAKKMADWSAIASHFKTTQNETQPTAEADSNESEQQPNVADSKELHSNASDGKGDEISERLKKYPRFKAALEMDDPKFVVGLLFSSRDKFKKACKHHGVK</sequence>
<feature type="compositionally biased region" description="Polar residues" evidence="1">
    <location>
        <begin position="85"/>
        <end position="95"/>
    </location>
</feature>
<gene>
    <name evidence="2" type="ORF">ACH5RR_008626</name>
</gene>
<feature type="region of interest" description="Disordered" evidence="1">
    <location>
        <begin position="84"/>
        <end position="128"/>
    </location>
</feature>
<proteinExistence type="predicted"/>
<protein>
    <submittedName>
        <fullName evidence="2">Uncharacterized protein</fullName>
    </submittedName>
</protein>
<feature type="compositionally biased region" description="Basic and acidic residues" evidence="1">
    <location>
        <begin position="111"/>
        <end position="128"/>
    </location>
</feature>
<organism evidence="2 3">
    <name type="scientific">Cinchona calisaya</name>
    <dbReference type="NCBI Taxonomy" id="153742"/>
    <lineage>
        <taxon>Eukaryota</taxon>
        <taxon>Viridiplantae</taxon>
        <taxon>Streptophyta</taxon>
        <taxon>Embryophyta</taxon>
        <taxon>Tracheophyta</taxon>
        <taxon>Spermatophyta</taxon>
        <taxon>Magnoliopsida</taxon>
        <taxon>eudicotyledons</taxon>
        <taxon>Gunneridae</taxon>
        <taxon>Pentapetalae</taxon>
        <taxon>asterids</taxon>
        <taxon>lamiids</taxon>
        <taxon>Gentianales</taxon>
        <taxon>Rubiaceae</taxon>
        <taxon>Cinchonoideae</taxon>
        <taxon>Cinchoneae</taxon>
        <taxon>Cinchona</taxon>
    </lineage>
</organism>
<evidence type="ECO:0000313" key="3">
    <source>
        <dbReference type="Proteomes" id="UP001630127"/>
    </source>
</evidence>
<dbReference type="Proteomes" id="UP001630127">
    <property type="component" value="Unassembled WGS sequence"/>
</dbReference>
<reference evidence="2 3" key="1">
    <citation type="submission" date="2024-11" db="EMBL/GenBank/DDBJ databases">
        <title>A near-complete genome assembly of Cinchona calisaya.</title>
        <authorList>
            <person name="Lian D.C."/>
            <person name="Zhao X.W."/>
            <person name="Wei L."/>
        </authorList>
    </citation>
    <scope>NUCLEOTIDE SEQUENCE [LARGE SCALE GENOMIC DNA]</scope>
    <source>
        <tissue evidence="2">Nenye</tissue>
    </source>
</reference>
<evidence type="ECO:0000313" key="2">
    <source>
        <dbReference type="EMBL" id="KAL3529304.1"/>
    </source>
</evidence>
<evidence type="ECO:0000256" key="1">
    <source>
        <dbReference type="SAM" id="MobiDB-lite"/>
    </source>
</evidence>
<keyword evidence="3" id="KW-1185">Reference proteome</keyword>
<accession>A0ABD3AC49</accession>
<dbReference type="EMBL" id="JBJUIK010000004">
    <property type="protein sequence ID" value="KAL3529304.1"/>
    <property type="molecule type" value="Genomic_DNA"/>
</dbReference>